<dbReference type="Gene3D" id="2.120.10.30">
    <property type="entry name" value="TolB, C-terminal domain"/>
    <property type="match status" value="1"/>
</dbReference>
<organism evidence="1 2">
    <name type="scientific">Dreissena polymorpha</name>
    <name type="common">Zebra mussel</name>
    <name type="synonym">Mytilus polymorpha</name>
    <dbReference type="NCBI Taxonomy" id="45954"/>
    <lineage>
        <taxon>Eukaryota</taxon>
        <taxon>Metazoa</taxon>
        <taxon>Spiralia</taxon>
        <taxon>Lophotrochozoa</taxon>
        <taxon>Mollusca</taxon>
        <taxon>Bivalvia</taxon>
        <taxon>Autobranchia</taxon>
        <taxon>Heteroconchia</taxon>
        <taxon>Euheterodonta</taxon>
        <taxon>Imparidentia</taxon>
        <taxon>Neoheterodontei</taxon>
        <taxon>Myida</taxon>
        <taxon>Dreissenoidea</taxon>
        <taxon>Dreissenidae</taxon>
        <taxon>Dreissena</taxon>
    </lineage>
</organism>
<accession>A0A9D4D7L9</accession>
<protein>
    <submittedName>
        <fullName evidence="1">Uncharacterized protein</fullName>
    </submittedName>
</protein>
<sequence length="153" mass="16615">MHKGVLYITSGTALYHYNMTGTLVKKLFEDAGDSYTVFNCAVSPAGDRIYVTNFRQHKLLTLATDETRISTSMDPELQNPRGLHVTPAGQVLVCGNSCNTVIQVDHEGKKKLATLASQKDGLSQPASVCYNTNTHQVIVGLCGNSKITVNDLQ</sequence>
<dbReference type="AlphaFoldDB" id="A0A9D4D7L9"/>
<proteinExistence type="predicted"/>
<name>A0A9D4D7L9_DREPO</name>
<evidence type="ECO:0000313" key="2">
    <source>
        <dbReference type="Proteomes" id="UP000828390"/>
    </source>
</evidence>
<dbReference type="SUPFAM" id="SSF101898">
    <property type="entry name" value="NHL repeat"/>
    <property type="match status" value="1"/>
</dbReference>
<reference evidence="1" key="2">
    <citation type="submission" date="2020-11" db="EMBL/GenBank/DDBJ databases">
        <authorList>
            <person name="McCartney M.A."/>
            <person name="Auch B."/>
            <person name="Kono T."/>
            <person name="Mallez S."/>
            <person name="Becker A."/>
            <person name="Gohl D.M."/>
            <person name="Silverstein K.A.T."/>
            <person name="Koren S."/>
            <person name="Bechman K.B."/>
            <person name="Herman A."/>
            <person name="Abrahante J.E."/>
            <person name="Garbe J."/>
        </authorList>
    </citation>
    <scope>NUCLEOTIDE SEQUENCE</scope>
    <source>
        <strain evidence="1">Duluth1</strain>
        <tissue evidence="1">Whole animal</tissue>
    </source>
</reference>
<comment type="caution">
    <text evidence="1">The sequence shown here is derived from an EMBL/GenBank/DDBJ whole genome shotgun (WGS) entry which is preliminary data.</text>
</comment>
<evidence type="ECO:0000313" key="1">
    <source>
        <dbReference type="EMBL" id="KAH3739632.1"/>
    </source>
</evidence>
<reference evidence="1" key="1">
    <citation type="journal article" date="2019" name="bioRxiv">
        <title>The Genome of the Zebra Mussel, Dreissena polymorpha: A Resource for Invasive Species Research.</title>
        <authorList>
            <person name="McCartney M.A."/>
            <person name="Auch B."/>
            <person name="Kono T."/>
            <person name="Mallez S."/>
            <person name="Zhang Y."/>
            <person name="Obille A."/>
            <person name="Becker A."/>
            <person name="Abrahante J.E."/>
            <person name="Garbe J."/>
            <person name="Badalamenti J.P."/>
            <person name="Herman A."/>
            <person name="Mangelson H."/>
            <person name="Liachko I."/>
            <person name="Sullivan S."/>
            <person name="Sone E.D."/>
            <person name="Koren S."/>
            <person name="Silverstein K.A.T."/>
            <person name="Beckman K.B."/>
            <person name="Gohl D.M."/>
        </authorList>
    </citation>
    <scope>NUCLEOTIDE SEQUENCE</scope>
    <source>
        <strain evidence="1">Duluth1</strain>
        <tissue evidence="1">Whole animal</tissue>
    </source>
</reference>
<dbReference type="EMBL" id="JAIWYP010000011">
    <property type="protein sequence ID" value="KAH3739632.1"/>
    <property type="molecule type" value="Genomic_DNA"/>
</dbReference>
<gene>
    <name evidence="1" type="ORF">DPMN_046286</name>
</gene>
<dbReference type="InterPro" id="IPR011042">
    <property type="entry name" value="6-blade_b-propeller_TolB-like"/>
</dbReference>
<dbReference type="Proteomes" id="UP000828390">
    <property type="component" value="Unassembled WGS sequence"/>
</dbReference>
<keyword evidence="2" id="KW-1185">Reference proteome</keyword>